<protein>
    <recommendedName>
        <fullName evidence="5">Myb-like domain-containing protein</fullName>
    </recommendedName>
</protein>
<evidence type="ECO:0000313" key="6">
    <source>
        <dbReference type="EMBL" id="EXC35028.1"/>
    </source>
</evidence>
<dbReference type="eggNOG" id="ENOG502S1HM">
    <property type="taxonomic scope" value="Eukaryota"/>
</dbReference>
<dbReference type="Gene3D" id="3.30.40.10">
    <property type="entry name" value="Zinc/RING finger domain, C3HC4 (zinc finger)"/>
    <property type="match status" value="1"/>
</dbReference>
<dbReference type="EMBL" id="KE346354">
    <property type="protein sequence ID" value="EXC35028.1"/>
    <property type="molecule type" value="Genomic_DNA"/>
</dbReference>
<evidence type="ECO:0000313" key="7">
    <source>
        <dbReference type="Proteomes" id="UP000030645"/>
    </source>
</evidence>
<feature type="compositionally biased region" description="Basic residues" evidence="4">
    <location>
        <begin position="1"/>
        <end position="10"/>
    </location>
</feature>
<keyword evidence="3" id="KW-0862">Zinc</keyword>
<feature type="compositionally biased region" description="Basic residues" evidence="4">
    <location>
        <begin position="361"/>
        <end position="371"/>
    </location>
</feature>
<feature type="region of interest" description="Disordered" evidence="4">
    <location>
        <begin position="1"/>
        <end position="69"/>
    </location>
</feature>
<evidence type="ECO:0000259" key="5">
    <source>
        <dbReference type="PROSITE" id="PS50090"/>
    </source>
</evidence>
<dbReference type="CDD" id="cd15517">
    <property type="entry name" value="PHD_TCF19_like"/>
    <property type="match status" value="1"/>
</dbReference>
<dbReference type="InterPro" id="IPR009057">
    <property type="entry name" value="Homeodomain-like_sf"/>
</dbReference>
<evidence type="ECO:0000256" key="2">
    <source>
        <dbReference type="ARBA" id="ARBA00022771"/>
    </source>
</evidence>
<dbReference type="InterPro" id="IPR001005">
    <property type="entry name" value="SANT/Myb"/>
</dbReference>
<gene>
    <name evidence="6" type="ORF">L484_017729</name>
</gene>
<feature type="compositionally biased region" description="Polar residues" evidence="4">
    <location>
        <begin position="11"/>
        <end position="27"/>
    </location>
</feature>
<feature type="domain" description="Myb-like" evidence="5">
    <location>
        <begin position="430"/>
        <end position="491"/>
    </location>
</feature>
<reference evidence="7" key="1">
    <citation type="submission" date="2013-01" db="EMBL/GenBank/DDBJ databases">
        <title>Draft Genome Sequence of a Mulberry Tree, Morus notabilis C.K. Schneid.</title>
        <authorList>
            <person name="He N."/>
            <person name="Zhao S."/>
        </authorList>
    </citation>
    <scope>NUCLEOTIDE SEQUENCE</scope>
</reference>
<dbReference type="PROSITE" id="PS01359">
    <property type="entry name" value="ZF_PHD_1"/>
    <property type="match status" value="1"/>
</dbReference>
<evidence type="ECO:0000256" key="3">
    <source>
        <dbReference type="ARBA" id="ARBA00022833"/>
    </source>
</evidence>
<name>W9SC24_9ROSA</name>
<evidence type="ECO:0000256" key="4">
    <source>
        <dbReference type="SAM" id="MobiDB-lite"/>
    </source>
</evidence>
<dbReference type="OrthoDB" id="608866at2759"/>
<dbReference type="InterPro" id="IPR013083">
    <property type="entry name" value="Znf_RING/FYVE/PHD"/>
</dbReference>
<dbReference type="CDD" id="cd11660">
    <property type="entry name" value="SANT_TRF"/>
    <property type="match status" value="1"/>
</dbReference>
<keyword evidence="2" id="KW-0863">Zinc-finger</keyword>
<dbReference type="Gene3D" id="1.10.10.60">
    <property type="entry name" value="Homeodomain-like"/>
    <property type="match status" value="1"/>
</dbReference>
<dbReference type="PANTHER" id="PTHR47863">
    <property type="entry name" value="RING/FYVE/PHD ZINC FINGER SUPERFAMILY PROTEIN"/>
    <property type="match status" value="1"/>
</dbReference>
<dbReference type="InterPro" id="IPR019786">
    <property type="entry name" value="Zinc_finger_PHD-type_CS"/>
</dbReference>
<dbReference type="STRING" id="981085.W9SC24"/>
<evidence type="ECO:0000256" key="1">
    <source>
        <dbReference type="ARBA" id="ARBA00022723"/>
    </source>
</evidence>
<dbReference type="SUPFAM" id="SSF46689">
    <property type="entry name" value="Homeodomain-like"/>
    <property type="match status" value="1"/>
</dbReference>
<dbReference type="GO" id="GO:0008270">
    <property type="term" value="F:zinc ion binding"/>
    <property type="evidence" value="ECO:0007669"/>
    <property type="project" value="UniProtKB-KW"/>
</dbReference>
<feature type="compositionally biased region" description="Basic and acidic residues" evidence="4">
    <location>
        <begin position="43"/>
        <end position="54"/>
    </location>
</feature>
<feature type="compositionally biased region" description="Polar residues" evidence="4">
    <location>
        <begin position="373"/>
        <end position="387"/>
    </location>
</feature>
<dbReference type="KEGG" id="mnt:21400716"/>
<keyword evidence="7" id="KW-1185">Reference proteome</keyword>
<organism evidence="6 7">
    <name type="scientific">Morus notabilis</name>
    <dbReference type="NCBI Taxonomy" id="981085"/>
    <lineage>
        <taxon>Eukaryota</taxon>
        <taxon>Viridiplantae</taxon>
        <taxon>Streptophyta</taxon>
        <taxon>Embryophyta</taxon>
        <taxon>Tracheophyta</taxon>
        <taxon>Spermatophyta</taxon>
        <taxon>Magnoliopsida</taxon>
        <taxon>eudicotyledons</taxon>
        <taxon>Gunneridae</taxon>
        <taxon>Pentapetalae</taxon>
        <taxon>rosids</taxon>
        <taxon>fabids</taxon>
        <taxon>Rosales</taxon>
        <taxon>Moraceae</taxon>
        <taxon>Moreae</taxon>
        <taxon>Morus</taxon>
    </lineage>
</organism>
<feature type="compositionally biased region" description="Basic and acidic residues" evidence="4">
    <location>
        <begin position="294"/>
        <end position="309"/>
    </location>
</feature>
<accession>W9SC24</accession>
<dbReference type="InterPro" id="IPR011011">
    <property type="entry name" value="Znf_FYVE_PHD"/>
</dbReference>
<dbReference type="PANTHER" id="PTHR47863:SF5">
    <property type="entry name" value="HOMEODOMAIN-LIKE PROTEIN WITH RING_FYVE_PHD-TYPE ZINC FINGER DOMAIN-CONTAINING PROTEIN-RELATED"/>
    <property type="match status" value="1"/>
</dbReference>
<proteinExistence type="predicted"/>
<feature type="region of interest" description="Disordered" evidence="4">
    <location>
        <begin position="272"/>
        <end position="389"/>
    </location>
</feature>
<dbReference type="Proteomes" id="UP000030645">
    <property type="component" value="Unassembled WGS sequence"/>
</dbReference>
<dbReference type="PROSITE" id="PS50090">
    <property type="entry name" value="MYB_LIKE"/>
    <property type="match status" value="1"/>
</dbReference>
<dbReference type="SUPFAM" id="SSF57903">
    <property type="entry name" value="FYVE/PHD zinc finger"/>
    <property type="match status" value="1"/>
</dbReference>
<feature type="compositionally biased region" description="Polar residues" evidence="4">
    <location>
        <begin position="345"/>
        <end position="358"/>
    </location>
</feature>
<keyword evidence="1" id="KW-0479">Metal-binding</keyword>
<sequence>MRIKTCRGRSRLSQTPTRRSHRSSSGTARALPVLLRQDDEFENHEQSDRTRKIVPETLSDSNDNGDDVGATVQKEVDLNAHIGNNNDRQDSIEEGNCIRCKGIDEQVLVCSGIGCLIWVHEKCMGCNPWFDDLGKFYCPFCKQKRVLARVREMRRKVKDAKKALLTFLEGSKVGGNKGKEKQSRGDDRNETCNVPSVGDGICQDVRVKNQFADVEKEDEHKGMENVEPGCVDQDTIVLENEVVQPNTSVVNIDDDASFRKEVSGEVCLSELRGHETPEDGQEEDLGLMDDSEDERIGKDKEDDLGERNADGAFKVSNKGANVRVSKNNQGIGGDGEQMEPETLESPANSNAIPETDSFSKCHGRFKRRAGRTTRVQNVSPSIRSSPQLKKAFVRQKASAKKNVSLFYEKATTSTKIRESAKQHITVNNPVARRTRLHWTADEEHMLREGIKDFCPNTNVKIPWMKILEYGRHVFHETRSPSDLKNKWRNMVDKEGAS</sequence>
<feature type="compositionally biased region" description="Acidic residues" evidence="4">
    <location>
        <begin position="278"/>
        <end position="293"/>
    </location>
</feature>
<dbReference type="AlphaFoldDB" id="W9SC24"/>